<keyword evidence="5" id="KW-0479">Metal-binding</keyword>
<reference evidence="9" key="2">
    <citation type="submission" date="2022-10" db="EMBL/GenBank/DDBJ databases">
        <authorList>
            <consortium name="ENA_rothamsted_submissions"/>
            <consortium name="culmorum"/>
            <person name="King R."/>
        </authorList>
    </citation>
    <scope>NUCLEOTIDE SEQUENCE</scope>
</reference>
<keyword evidence="3" id="KW-0639">Primosome</keyword>
<gene>
    <name evidence="9" type="ORF">PHAECO_LOCUS8111</name>
</gene>
<dbReference type="InterPro" id="IPR058560">
    <property type="entry name" value="DNA_primase_C"/>
</dbReference>
<evidence type="ECO:0000259" key="8">
    <source>
        <dbReference type="Pfam" id="PF04104"/>
    </source>
</evidence>
<evidence type="ECO:0000256" key="7">
    <source>
        <dbReference type="ARBA" id="ARBA00023014"/>
    </source>
</evidence>
<sequence>MNFNANTYKKIPEGIEMHISALIDLCVERIHLYKVMEQAKFQQLKPGTREWNAFMKNEVKTLKLKTYDILLQQDENVKVTKARQDDHLAHWLLSLCYCRTDELKYNFIKWELQWFMLLYKQMTKIEIQQFFVNNNFTYEYVSSSEKNLLEQCTGYDKSLQWYKAPFHTISTHLISCRKIFLHKGIAYFPETYTICCVRDFLIKQFAKQLSWNNRMLTMCLADERIEYLLKTIPIFTSSKYKLEPLKTINLDNMDDFAKDHYPLCMQNIHNSLKKDHHLKYDSKMQYGVFLKWLGLSYEDAMVFWEKEFTKKMTKDLFTRKYSYLFKHQYGMVGGRINYPSESCEKIQCSTPTANQCHGCPFKHWDREILLKKLQDDPISLGDIENIANLVSGKEYKGACTVYFNAKHNVIRDTIIQSPNQYAAESYEAEHNLNNLMESLCLRLDP</sequence>
<evidence type="ECO:0000256" key="5">
    <source>
        <dbReference type="ARBA" id="ARBA00022723"/>
    </source>
</evidence>
<keyword evidence="6" id="KW-0408">Iron</keyword>
<dbReference type="GO" id="GO:0006269">
    <property type="term" value="P:DNA replication, synthesis of primer"/>
    <property type="evidence" value="ECO:0007669"/>
    <property type="project" value="UniProtKB-KW"/>
</dbReference>
<protein>
    <recommendedName>
        <fullName evidence="8">DNA primase large subunit C-terminal domain-containing protein</fullName>
    </recommendedName>
</protein>
<dbReference type="GO" id="GO:0051539">
    <property type="term" value="F:4 iron, 4 sulfur cluster binding"/>
    <property type="evidence" value="ECO:0007669"/>
    <property type="project" value="UniProtKB-KW"/>
</dbReference>
<dbReference type="Gene3D" id="1.20.930.80">
    <property type="match status" value="1"/>
</dbReference>
<dbReference type="Proteomes" id="UP001153737">
    <property type="component" value="Chromosome 4"/>
</dbReference>
<proteinExistence type="predicted"/>
<dbReference type="GO" id="GO:0046872">
    <property type="term" value="F:metal ion binding"/>
    <property type="evidence" value="ECO:0007669"/>
    <property type="project" value="UniProtKB-KW"/>
</dbReference>
<dbReference type="AlphaFoldDB" id="A0A9P0GNT5"/>
<dbReference type="PANTHER" id="PTHR10537:SF3">
    <property type="entry name" value="DNA PRIMASE LARGE SUBUNIT"/>
    <property type="match status" value="1"/>
</dbReference>
<comment type="cofactor">
    <cofactor evidence="1">
        <name>[4Fe-4S] cluster</name>
        <dbReference type="ChEBI" id="CHEBI:49883"/>
    </cofactor>
</comment>
<dbReference type="EMBL" id="OU896710">
    <property type="protein sequence ID" value="CAH1164672.1"/>
    <property type="molecule type" value="Genomic_DNA"/>
</dbReference>
<dbReference type="Pfam" id="PF26466">
    <property type="entry name" value="DNA_primase_lrg_N"/>
    <property type="match status" value="1"/>
</dbReference>
<dbReference type="PANTHER" id="PTHR10537">
    <property type="entry name" value="DNA PRIMASE LARGE SUBUNIT"/>
    <property type="match status" value="1"/>
</dbReference>
<evidence type="ECO:0000256" key="3">
    <source>
        <dbReference type="ARBA" id="ARBA00022515"/>
    </source>
</evidence>
<dbReference type="GO" id="GO:0005658">
    <property type="term" value="C:alpha DNA polymerase:primase complex"/>
    <property type="evidence" value="ECO:0007669"/>
    <property type="project" value="TreeGrafter"/>
</dbReference>
<accession>A0A9P0GNT5</accession>
<organism evidence="9 10">
    <name type="scientific">Phaedon cochleariae</name>
    <name type="common">Mustard beetle</name>
    <dbReference type="NCBI Taxonomy" id="80249"/>
    <lineage>
        <taxon>Eukaryota</taxon>
        <taxon>Metazoa</taxon>
        <taxon>Ecdysozoa</taxon>
        <taxon>Arthropoda</taxon>
        <taxon>Hexapoda</taxon>
        <taxon>Insecta</taxon>
        <taxon>Pterygota</taxon>
        <taxon>Neoptera</taxon>
        <taxon>Endopterygota</taxon>
        <taxon>Coleoptera</taxon>
        <taxon>Polyphaga</taxon>
        <taxon>Cucujiformia</taxon>
        <taxon>Chrysomeloidea</taxon>
        <taxon>Chrysomelidae</taxon>
        <taxon>Chrysomelinae</taxon>
        <taxon>Chrysomelini</taxon>
        <taxon>Phaedon</taxon>
    </lineage>
</organism>
<name>A0A9P0GNT5_PHACE</name>
<evidence type="ECO:0000256" key="2">
    <source>
        <dbReference type="ARBA" id="ARBA00022485"/>
    </source>
</evidence>
<reference evidence="9" key="1">
    <citation type="submission" date="2022-01" db="EMBL/GenBank/DDBJ databases">
        <authorList>
            <person name="King R."/>
        </authorList>
    </citation>
    <scope>NUCLEOTIDE SEQUENCE</scope>
</reference>
<keyword evidence="7" id="KW-0411">Iron-sulfur</keyword>
<keyword evidence="4" id="KW-0235">DNA replication</keyword>
<dbReference type="InterPro" id="IPR007238">
    <property type="entry name" value="DNA_primase_lsu_euk/arc"/>
</dbReference>
<dbReference type="OrthoDB" id="6780773at2759"/>
<keyword evidence="10" id="KW-1185">Reference proteome</keyword>
<evidence type="ECO:0000256" key="1">
    <source>
        <dbReference type="ARBA" id="ARBA00001966"/>
    </source>
</evidence>
<feature type="domain" description="DNA primase large subunit C-terminal" evidence="8">
    <location>
        <begin position="256"/>
        <end position="421"/>
    </location>
</feature>
<dbReference type="Pfam" id="PF04104">
    <property type="entry name" value="DNA_primase_lrg"/>
    <property type="match status" value="1"/>
</dbReference>
<evidence type="ECO:0000313" key="9">
    <source>
        <dbReference type="EMBL" id="CAH1164672.1"/>
    </source>
</evidence>
<evidence type="ECO:0000256" key="4">
    <source>
        <dbReference type="ARBA" id="ARBA00022705"/>
    </source>
</evidence>
<evidence type="ECO:0000256" key="6">
    <source>
        <dbReference type="ARBA" id="ARBA00023004"/>
    </source>
</evidence>
<evidence type="ECO:0000313" key="10">
    <source>
        <dbReference type="Proteomes" id="UP001153737"/>
    </source>
</evidence>
<keyword evidence="2" id="KW-0004">4Fe-4S</keyword>
<dbReference type="GO" id="GO:0006270">
    <property type="term" value="P:DNA replication initiation"/>
    <property type="evidence" value="ECO:0007669"/>
    <property type="project" value="TreeGrafter"/>
</dbReference>